<organism evidence="1 2">
    <name type="scientific">Candidatus Nitrososphaera evergladensis SR1</name>
    <dbReference type="NCBI Taxonomy" id="1459636"/>
    <lineage>
        <taxon>Archaea</taxon>
        <taxon>Nitrososphaerota</taxon>
        <taxon>Nitrososphaeria</taxon>
        <taxon>Nitrososphaerales</taxon>
        <taxon>Nitrososphaeraceae</taxon>
        <taxon>Nitrososphaera</taxon>
    </lineage>
</organism>
<evidence type="ECO:0000313" key="2">
    <source>
        <dbReference type="Proteomes" id="UP000028194"/>
    </source>
</evidence>
<dbReference type="HOGENOM" id="CLU_851570_0_0_2"/>
<keyword evidence="2" id="KW-1185">Reference proteome</keyword>
<protein>
    <submittedName>
        <fullName evidence="1">Uncharacterized protein</fullName>
    </submittedName>
</protein>
<dbReference type="EMBL" id="CP007174">
    <property type="protein sequence ID" value="AIF83565.1"/>
    <property type="molecule type" value="Genomic_DNA"/>
</dbReference>
<accession>A0A075MR39</accession>
<dbReference type="OrthoDB" id="11671at2157"/>
<gene>
    <name evidence="1" type="ORF">NTE_01502</name>
</gene>
<dbReference type="Proteomes" id="UP000028194">
    <property type="component" value="Chromosome"/>
</dbReference>
<dbReference type="KEGG" id="nev:NTE_01502"/>
<dbReference type="AlphaFoldDB" id="A0A075MR39"/>
<dbReference type="GeneID" id="41597290"/>
<name>A0A075MR39_9ARCH</name>
<reference evidence="1 2" key="1">
    <citation type="journal article" date="2014" name="PLoS ONE">
        <title>Genome Sequence of Candidatus Nitrososphaera evergladensis from Group I.1b Enriched from Everglades Soil Reveals Novel Genomic Features of the Ammonia-Oxidizing Archaea.</title>
        <authorList>
            <person name="Zhalnina K.V."/>
            <person name="Dias R."/>
            <person name="Leonard M.T."/>
            <person name="Dorr de Quadros P."/>
            <person name="Camargo F.A."/>
            <person name="Drew J.C."/>
            <person name="Farmerie W.G."/>
            <person name="Daroub S.H."/>
            <person name="Triplett E.W."/>
        </authorList>
    </citation>
    <scope>NUCLEOTIDE SEQUENCE [LARGE SCALE GENOMIC DNA]</scope>
    <source>
        <strain evidence="1 2">SR1</strain>
    </source>
</reference>
<evidence type="ECO:0000313" key="1">
    <source>
        <dbReference type="EMBL" id="AIF83565.1"/>
    </source>
</evidence>
<dbReference type="RefSeq" id="WP_148700312.1">
    <property type="nucleotide sequence ID" value="NZ_CP007174.1"/>
</dbReference>
<proteinExistence type="predicted"/>
<sequence length="274" mass="29259">MKTILMALAIFASVILLGSAIALGPVNRAYAHTFQGSENVEFLTMVQQIKVETSLAGNNTSDKEVANHHMEHAAEALTNSTLKEIAEKNKRIATDLPSSIEQLKTAIDSGASADEVKQDVQAVSDLLDEAVQIRIEKSQVDNSTIQAAVVANLVNEALEHYGEAVGFEGNMTDMSAMQSENSSMQGNTTTTSTVVSVPNYQSSLAFAEKAQELYQQIKSKALSGTDNAVTGLDGAFPSFVNAIKGKASPMDIMEIAHTKIHPNLITAYNLQVAS</sequence>